<dbReference type="EMBL" id="JAUHMF010000001">
    <property type="protein sequence ID" value="MDT8897640.1"/>
    <property type="molecule type" value="Genomic_DNA"/>
</dbReference>
<dbReference type="InterPro" id="IPR011055">
    <property type="entry name" value="Dup_hybrid_motif"/>
</dbReference>
<dbReference type="PANTHER" id="PTHR21666">
    <property type="entry name" value="PEPTIDASE-RELATED"/>
    <property type="match status" value="1"/>
</dbReference>
<feature type="domain" description="M23ase beta-sheet core" evidence="1">
    <location>
        <begin position="109"/>
        <end position="203"/>
    </location>
</feature>
<evidence type="ECO:0000259" key="1">
    <source>
        <dbReference type="Pfam" id="PF01551"/>
    </source>
</evidence>
<evidence type="ECO:0000313" key="3">
    <source>
        <dbReference type="Proteomes" id="UP001254165"/>
    </source>
</evidence>
<dbReference type="CDD" id="cd12797">
    <property type="entry name" value="M23_peptidase"/>
    <property type="match status" value="1"/>
</dbReference>
<dbReference type="EC" id="3.4.-.-" evidence="2"/>
<dbReference type="Gene3D" id="2.70.70.10">
    <property type="entry name" value="Glucose Permease (Domain IIA)"/>
    <property type="match status" value="1"/>
</dbReference>
<dbReference type="Pfam" id="PF01551">
    <property type="entry name" value="Peptidase_M23"/>
    <property type="match status" value="1"/>
</dbReference>
<gene>
    <name evidence="2" type="ORF">QYE77_05125</name>
</gene>
<dbReference type="PANTHER" id="PTHR21666:SF270">
    <property type="entry name" value="MUREIN HYDROLASE ACTIVATOR ENVC"/>
    <property type="match status" value="1"/>
</dbReference>
<proteinExistence type="predicted"/>
<dbReference type="Proteomes" id="UP001254165">
    <property type="component" value="Unassembled WGS sequence"/>
</dbReference>
<keyword evidence="3" id="KW-1185">Reference proteome</keyword>
<protein>
    <submittedName>
        <fullName evidence="2">M23 family metallopeptidase</fullName>
        <ecNumber evidence="2">3.4.-.-</ecNumber>
    </submittedName>
</protein>
<comment type="caution">
    <text evidence="2">The sequence shown here is derived from an EMBL/GenBank/DDBJ whole genome shotgun (WGS) entry which is preliminary data.</text>
</comment>
<evidence type="ECO:0000313" key="2">
    <source>
        <dbReference type="EMBL" id="MDT8897640.1"/>
    </source>
</evidence>
<dbReference type="SUPFAM" id="SSF51261">
    <property type="entry name" value="Duplicated hybrid motif"/>
    <property type="match status" value="1"/>
</dbReference>
<organism evidence="2 3">
    <name type="scientific">Thermanaerothrix solaris</name>
    <dbReference type="NCBI Taxonomy" id="3058434"/>
    <lineage>
        <taxon>Bacteria</taxon>
        <taxon>Bacillati</taxon>
        <taxon>Chloroflexota</taxon>
        <taxon>Anaerolineae</taxon>
        <taxon>Anaerolineales</taxon>
        <taxon>Anaerolineaceae</taxon>
        <taxon>Thermanaerothrix</taxon>
    </lineage>
</organism>
<name>A0ABU3NMR7_9CHLR</name>
<sequence length="213" mass="23328">MVNDLLPLLLQRLLQPAVGESTRPDMKNEGEFAQILQAWLITSLSTPSTNNSADLSGTLLWSTLLETVIRQNLADEGVEEGLVAESGGEVTSSQPWPVQGRLTQEFHAHHRGIDIAVPVGTPVKTTISGRVVYAGWNNQGYGNLVIVENGPWRTYYAHLSEIPVQVGQWVEAGEVIGLSGNTGNSTGPHLHYEVRQQGMPVHPDELWTFRSQT</sequence>
<accession>A0ABU3NMR7</accession>
<dbReference type="GO" id="GO:0016787">
    <property type="term" value="F:hydrolase activity"/>
    <property type="evidence" value="ECO:0007669"/>
    <property type="project" value="UniProtKB-KW"/>
</dbReference>
<keyword evidence="2" id="KW-0378">Hydrolase</keyword>
<reference evidence="2 3" key="1">
    <citation type="submission" date="2023-07" db="EMBL/GenBank/DDBJ databases">
        <title>Novel species of Thermanaerothrix with wide hydrolytic capabilities.</title>
        <authorList>
            <person name="Zayulina K.S."/>
            <person name="Podosokorskaya O.A."/>
            <person name="Elcheninov A.G."/>
        </authorList>
    </citation>
    <scope>NUCLEOTIDE SEQUENCE [LARGE SCALE GENOMIC DNA]</scope>
    <source>
        <strain evidence="2 3">4228-RoL</strain>
    </source>
</reference>
<dbReference type="InterPro" id="IPR016047">
    <property type="entry name" value="M23ase_b-sheet_dom"/>
</dbReference>
<dbReference type="RefSeq" id="WP_315624303.1">
    <property type="nucleotide sequence ID" value="NZ_JAUHMF010000001.1"/>
</dbReference>
<dbReference type="InterPro" id="IPR050570">
    <property type="entry name" value="Cell_wall_metabolism_enzyme"/>
</dbReference>